<organism evidence="2 3">
    <name type="scientific">Phascolomyces articulosus</name>
    <dbReference type="NCBI Taxonomy" id="60185"/>
    <lineage>
        <taxon>Eukaryota</taxon>
        <taxon>Fungi</taxon>
        <taxon>Fungi incertae sedis</taxon>
        <taxon>Mucoromycota</taxon>
        <taxon>Mucoromycotina</taxon>
        <taxon>Mucoromycetes</taxon>
        <taxon>Mucorales</taxon>
        <taxon>Lichtheimiaceae</taxon>
        <taxon>Phascolomyces</taxon>
    </lineage>
</organism>
<accession>A0AAD5PH51</accession>
<feature type="compositionally biased region" description="Low complexity" evidence="1">
    <location>
        <begin position="80"/>
        <end position="90"/>
    </location>
</feature>
<dbReference type="Proteomes" id="UP001209540">
    <property type="component" value="Unassembled WGS sequence"/>
</dbReference>
<evidence type="ECO:0000313" key="2">
    <source>
        <dbReference type="EMBL" id="KAI9266797.1"/>
    </source>
</evidence>
<gene>
    <name evidence="2" type="ORF">BDA99DRAFT_506695</name>
</gene>
<comment type="caution">
    <text evidence="2">The sequence shown here is derived from an EMBL/GenBank/DDBJ whole genome shotgun (WGS) entry which is preliminary data.</text>
</comment>
<reference evidence="2" key="2">
    <citation type="submission" date="2023-02" db="EMBL/GenBank/DDBJ databases">
        <authorList>
            <consortium name="DOE Joint Genome Institute"/>
            <person name="Mondo S.J."/>
            <person name="Chang Y."/>
            <person name="Wang Y."/>
            <person name="Ahrendt S."/>
            <person name="Andreopoulos W."/>
            <person name="Barry K."/>
            <person name="Beard J."/>
            <person name="Benny G.L."/>
            <person name="Blankenship S."/>
            <person name="Bonito G."/>
            <person name="Cuomo C."/>
            <person name="Desiro A."/>
            <person name="Gervers K.A."/>
            <person name="Hundley H."/>
            <person name="Kuo A."/>
            <person name="LaButti K."/>
            <person name="Lang B.F."/>
            <person name="Lipzen A."/>
            <person name="O'Donnell K."/>
            <person name="Pangilinan J."/>
            <person name="Reynolds N."/>
            <person name="Sandor L."/>
            <person name="Smith M.W."/>
            <person name="Tsang A."/>
            <person name="Grigoriev I.V."/>
            <person name="Stajich J.E."/>
            <person name="Spatafora J.W."/>
        </authorList>
    </citation>
    <scope>NUCLEOTIDE SEQUENCE</scope>
    <source>
        <strain evidence="2">RSA 2281</strain>
    </source>
</reference>
<keyword evidence="3" id="KW-1185">Reference proteome</keyword>
<evidence type="ECO:0000256" key="1">
    <source>
        <dbReference type="SAM" id="MobiDB-lite"/>
    </source>
</evidence>
<reference evidence="2" key="1">
    <citation type="journal article" date="2022" name="IScience">
        <title>Evolution of zygomycete secretomes and the origins of terrestrial fungal ecologies.</title>
        <authorList>
            <person name="Chang Y."/>
            <person name="Wang Y."/>
            <person name="Mondo S."/>
            <person name="Ahrendt S."/>
            <person name="Andreopoulos W."/>
            <person name="Barry K."/>
            <person name="Beard J."/>
            <person name="Benny G.L."/>
            <person name="Blankenship S."/>
            <person name="Bonito G."/>
            <person name="Cuomo C."/>
            <person name="Desiro A."/>
            <person name="Gervers K.A."/>
            <person name="Hundley H."/>
            <person name="Kuo A."/>
            <person name="LaButti K."/>
            <person name="Lang B.F."/>
            <person name="Lipzen A."/>
            <person name="O'Donnell K."/>
            <person name="Pangilinan J."/>
            <person name="Reynolds N."/>
            <person name="Sandor L."/>
            <person name="Smith M.E."/>
            <person name="Tsang A."/>
            <person name="Grigoriev I.V."/>
            <person name="Stajich J.E."/>
            <person name="Spatafora J.W."/>
        </authorList>
    </citation>
    <scope>NUCLEOTIDE SEQUENCE</scope>
    <source>
        <strain evidence="2">RSA 2281</strain>
    </source>
</reference>
<name>A0AAD5PH51_9FUNG</name>
<protein>
    <submittedName>
        <fullName evidence="2">Uncharacterized protein</fullName>
    </submittedName>
</protein>
<proteinExistence type="predicted"/>
<feature type="compositionally biased region" description="Acidic residues" evidence="1">
    <location>
        <begin position="91"/>
        <end position="105"/>
    </location>
</feature>
<sequence length="177" mass="21540">MEHQYQQQALTFAQQEEQAYFAEYDRAFDQVTYQADYDDYMYEQEEYTHDDNDDDDMMMMTEEQEQEEYYNNYYYNAKNNNMNDNDFMNEQQEEEDDHVEVDEESEKQQEEHGYDYQRDSLLHLIVGVQSYLSDANALHQDRNDSPLVDLQYKMYTYLKQRACDMGVDMEMTATQQQ</sequence>
<evidence type="ECO:0000313" key="3">
    <source>
        <dbReference type="Proteomes" id="UP001209540"/>
    </source>
</evidence>
<feature type="region of interest" description="Disordered" evidence="1">
    <location>
        <begin position="80"/>
        <end position="113"/>
    </location>
</feature>
<dbReference type="EMBL" id="JAIXMP010000010">
    <property type="protein sequence ID" value="KAI9266797.1"/>
    <property type="molecule type" value="Genomic_DNA"/>
</dbReference>
<dbReference type="AlphaFoldDB" id="A0AAD5PH51"/>